<evidence type="ECO:0000313" key="11">
    <source>
        <dbReference type="Proteomes" id="UP000308768"/>
    </source>
</evidence>
<evidence type="ECO:0000256" key="8">
    <source>
        <dbReference type="ARBA" id="ARBA00022840"/>
    </source>
</evidence>
<evidence type="ECO:0000256" key="7">
    <source>
        <dbReference type="ARBA" id="ARBA00022833"/>
    </source>
</evidence>
<dbReference type="InterPro" id="IPR001650">
    <property type="entry name" value="Helicase_C-like"/>
</dbReference>
<dbReference type="Gene3D" id="3.40.50.10810">
    <property type="entry name" value="Tandem AAA-ATPase domain"/>
    <property type="match status" value="1"/>
</dbReference>
<keyword evidence="8" id="KW-0067">ATP-binding</keyword>
<organism evidence="10 11">
    <name type="scientific">Cryomyces minteri</name>
    <dbReference type="NCBI Taxonomy" id="331657"/>
    <lineage>
        <taxon>Eukaryota</taxon>
        <taxon>Fungi</taxon>
        <taxon>Dikarya</taxon>
        <taxon>Ascomycota</taxon>
        <taxon>Pezizomycotina</taxon>
        <taxon>Dothideomycetes</taxon>
        <taxon>Dothideomycetes incertae sedis</taxon>
        <taxon>Cryomyces</taxon>
    </lineage>
</organism>
<dbReference type="PANTHER" id="PTHR45626:SF26">
    <property type="entry name" value="FAMILY HELICASE, PUTATIVE (AFU_ORTHOLOGUE AFUA_2G09120)-RELATED"/>
    <property type="match status" value="1"/>
</dbReference>
<comment type="caution">
    <text evidence="10">The sequence shown here is derived from an EMBL/GenBank/DDBJ whole genome shotgun (WGS) entry which is preliminary data.</text>
</comment>
<feature type="domain" description="Helicase C-terminal" evidence="9">
    <location>
        <begin position="1413"/>
        <end position="1582"/>
    </location>
</feature>
<evidence type="ECO:0000256" key="1">
    <source>
        <dbReference type="ARBA" id="ARBA00022603"/>
    </source>
</evidence>
<dbReference type="STRING" id="331657.A0A4U0XU90"/>
<dbReference type="InterPro" id="IPR027417">
    <property type="entry name" value="P-loop_NTPase"/>
</dbReference>
<keyword evidence="7" id="KW-0862">Zinc</keyword>
<keyword evidence="2" id="KW-0808">Transferase</keyword>
<dbReference type="GO" id="GO:0005524">
    <property type="term" value="F:ATP binding"/>
    <property type="evidence" value="ECO:0007669"/>
    <property type="project" value="UniProtKB-KW"/>
</dbReference>
<keyword evidence="3" id="KW-0479">Metal-binding</keyword>
<dbReference type="InterPro" id="IPR000330">
    <property type="entry name" value="SNF2_N"/>
</dbReference>
<accession>A0A4U0XU90</accession>
<dbReference type="OrthoDB" id="423221at2759"/>
<dbReference type="SUPFAM" id="SSF53335">
    <property type="entry name" value="S-adenosyl-L-methionine-dependent methyltransferases"/>
    <property type="match status" value="1"/>
</dbReference>
<dbReference type="GO" id="GO:0005634">
    <property type="term" value="C:nucleus"/>
    <property type="evidence" value="ECO:0007669"/>
    <property type="project" value="TreeGrafter"/>
</dbReference>
<dbReference type="InterPro" id="IPR038718">
    <property type="entry name" value="SNF2-like_sf"/>
</dbReference>
<dbReference type="Pfam" id="PF00271">
    <property type="entry name" value="Helicase_C"/>
    <property type="match status" value="1"/>
</dbReference>
<protein>
    <recommendedName>
        <fullName evidence="9">Helicase C-terminal domain-containing protein</fullName>
    </recommendedName>
</protein>
<name>A0A4U0XU90_9PEZI</name>
<dbReference type="GO" id="GO:0008270">
    <property type="term" value="F:zinc ion binding"/>
    <property type="evidence" value="ECO:0007669"/>
    <property type="project" value="UniProtKB-KW"/>
</dbReference>
<dbReference type="GO" id="GO:0016787">
    <property type="term" value="F:hydrolase activity"/>
    <property type="evidence" value="ECO:0007669"/>
    <property type="project" value="UniProtKB-KW"/>
</dbReference>
<dbReference type="SUPFAM" id="SSF52540">
    <property type="entry name" value="P-loop containing nucleoside triphosphate hydrolases"/>
    <property type="match status" value="2"/>
</dbReference>
<proteinExistence type="predicted"/>
<dbReference type="PANTHER" id="PTHR45626">
    <property type="entry name" value="TRANSCRIPTION TERMINATION FACTOR 2-RELATED"/>
    <property type="match status" value="1"/>
</dbReference>
<keyword evidence="11" id="KW-1185">Reference proteome</keyword>
<dbReference type="CDD" id="cd18793">
    <property type="entry name" value="SF2_C_SNF"/>
    <property type="match status" value="1"/>
</dbReference>
<keyword evidence="6" id="KW-0378">Hydrolase</keyword>
<evidence type="ECO:0000256" key="6">
    <source>
        <dbReference type="ARBA" id="ARBA00022801"/>
    </source>
</evidence>
<dbReference type="Gene3D" id="3.40.50.150">
    <property type="entry name" value="Vaccinia Virus protein VP39"/>
    <property type="match status" value="1"/>
</dbReference>
<keyword evidence="1" id="KW-0489">Methyltransferase</keyword>
<evidence type="ECO:0000256" key="3">
    <source>
        <dbReference type="ARBA" id="ARBA00022723"/>
    </source>
</evidence>
<dbReference type="InterPro" id="IPR017907">
    <property type="entry name" value="Znf_RING_CS"/>
</dbReference>
<dbReference type="EMBL" id="NAJN01000135">
    <property type="protein sequence ID" value="TKA78605.1"/>
    <property type="molecule type" value="Genomic_DNA"/>
</dbReference>
<reference evidence="10 11" key="1">
    <citation type="submission" date="2017-03" db="EMBL/GenBank/DDBJ databases">
        <title>Genomes of endolithic fungi from Antarctica.</title>
        <authorList>
            <person name="Coleine C."/>
            <person name="Masonjones S."/>
            <person name="Stajich J.E."/>
        </authorList>
    </citation>
    <scope>NUCLEOTIDE SEQUENCE [LARGE SCALE GENOMIC DNA]</scope>
    <source>
        <strain evidence="10 11">CCFEE 5187</strain>
    </source>
</reference>
<evidence type="ECO:0000259" key="9">
    <source>
        <dbReference type="PROSITE" id="PS51194"/>
    </source>
</evidence>
<dbReference type="GO" id="GO:0032259">
    <property type="term" value="P:methylation"/>
    <property type="evidence" value="ECO:0007669"/>
    <property type="project" value="UniProtKB-KW"/>
</dbReference>
<dbReference type="GO" id="GO:0008168">
    <property type="term" value="F:methyltransferase activity"/>
    <property type="evidence" value="ECO:0007669"/>
    <property type="project" value="UniProtKB-KW"/>
</dbReference>
<dbReference type="GO" id="GO:0008094">
    <property type="term" value="F:ATP-dependent activity, acting on DNA"/>
    <property type="evidence" value="ECO:0007669"/>
    <property type="project" value="TreeGrafter"/>
</dbReference>
<dbReference type="PROSITE" id="PS00518">
    <property type="entry name" value="ZF_RING_1"/>
    <property type="match status" value="1"/>
</dbReference>
<evidence type="ECO:0000256" key="5">
    <source>
        <dbReference type="ARBA" id="ARBA00022771"/>
    </source>
</evidence>
<evidence type="ECO:0000256" key="2">
    <source>
        <dbReference type="ARBA" id="ARBA00022679"/>
    </source>
</evidence>
<dbReference type="InterPro" id="IPR050628">
    <property type="entry name" value="SNF2_RAD54_helicase_TF"/>
</dbReference>
<dbReference type="InterPro" id="IPR001525">
    <property type="entry name" value="C5_MeTfrase"/>
</dbReference>
<dbReference type="Gene3D" id="3.40.50.300">
    <property type="entry name" value="P-loop containing nucleotide triphosphate hydrolases"/>
    <property type="match status" value="1"/>
</dbReference>
<dbReference type="InterPro" id="IPR029063">
    <property type="entry name" value="SAM-dependent_MTases_sf"/>
</dbReference>
<dbReference type="InterPro" id="IPR049730">
    <property type="entry name" value="SNF2/RAD54-like_C"/>
</dbReference>
<dbReference type="Proteomes" id="UP000308768">
    <property type="component" value="Unassembled WGS sequence"/>
</dbReference>
<dbReference type="PROSITE" id="PS51194">
    <property type="entry name" value="HELICASE_CTER"/>
    <property type="match status" value="1"/>
</dbReference>
<keyword evidence="5" id="KW-0863">Zinc-finger</keyword>
<evidence type="ECO:0000256" key="4">
    <source>
        <dbReference type="ARBA" id="ARBA00022741"/>
    </source>
</evidence>
<gene>
    <name evidence="10" type="ORF">B0A49_02696</name>
</gene>
<dbReference type="Pfam" id="PF00176">
    <property type="entry name" value="SNF2-rel_dom"/>
    <property type="match status" value="1"/>
</dbReference>
<keyword evidence="4" id="KW-0547">Nucleotide-binding</keyword>
<sequence length="1641" mass="184786">MNESTFDIDHLFSAEIVPFKQAYIERNFQPPIIFRDIRELEDDSAETSGATTAYGAKIPVPGDVDLLVAGFSCVDFSALNNRSKELDDRGESGDTFNAVLAYANKWRPSIVVLENVSNAPWDDIQELLEKIDYACAWQRVDTKDYYLPQTRRRGYLVGVDQRQYGKGVQKAIERWGPLMQGLQRPASCGVSSFFLPDDDPRVQRARADLEQQAKDGTRTHDVEWAACRERHVNYRRNKNLGVQRPLTHWVDNGTCGVPEYADRAWYRKQVERVWDNLDCSLLRNATPPWGQFDAQFKTRVWEPSQNIDFQEDQGTSGFAPCQTPTGNPYISDRGGPLIGYETLVLQGIPIHKISLTVETDRQLQDLGGNAMSSTVVGCAILSSLIVAHGALLHPLILAGENDLEENRLTFEKSTLALHWESFVEDARKSARRVEATRNTSMEISNVSAAYEKLIGEDLSGIYELLPECGTASGSLHKRLPDGRRNDDEDNALFLFLDPDRIGPSREDSFVFSREHRRLEYGETRNEVARISPRWRSWELKKPVKADGFVEGQWVEDQNAATKLSVLDTSIAISTPRNTGTVNLPDRCSHAMAILSCSFPAPKNIDPRWTIEQEISLADKHFFTSFAWVLEQTRRIPTLRDWRRFGAADLGPRDSFVPFEDQKDARDYEHKLKVRPSLVHLKANVDSDMIGHIKIGLNINSLAHRAAAKLGEQGSATSLSWNLDTNYIPPPKMSFPKYQLLSNINDDMYPMPRRLKLELKPEQRRSLGWMRAQEASAGTLFALEETEEVLIPQLRWKAEARAQRDIHVRGGVLADQVSYGKTVITLALIEAEFAELDRKEIVERFVRCGKSDRGLIDVQATLIVCPPNLPQQWRGEVTKFLGTAYHASEVLLIRTMGDLIKHSIKDFQSAKIILVSWNLLSNDGYLTRMSRFATVPECTSSSGRAFRAWLEYALGQVKENTHTLQEHGAKMLRDRLDSTAKDILENEAFKGVIPSKRLKGQAYIDGKEKSKNSTKAPKLAALKTPTGDPFGLGTKSVQQSWQSLKGPLLQMFRFNRIVIDEYTYLEGKDHTSITSIQGDKRWVLSGTPPLDNFGEVKRIASFLNINLGIDDDTPGMISAQDLKKIRKERTGTLDLIVNDTDLGDIDCAECLLPVDLQPTHRATYLELSHHLNTQDMRMRKASKNLSGDKEKRVNASLGDASTPEEALLRSCSFFTGEGCEDIISVRKREHGELRDDIRKLLRRAEKLRMQCGEIDKHYGSWKLSVEQNSLGDADATQNVKDLIQEAASYSRNTVLEDDEDKAKDFKAELRTVTLEVANMARALASRSRGLRFIVNVRMLQESFSESSTDSTIGVSLTCGHIICDGCLEDQRGKGVCPVAGCDATLTEHSLVKAKDLGKTNENKETTMYGQKLEDVMRLMENLPKDDQIILFIQGGGLMQAVSRALTTRSISHHAIVGKADDKSENKISDFQSNRNPATRKKVLLLDVAGVAASGLNLTNANHVIFLSPLLADSQYLYESNMTQAIGRARRFGQVKNVRIYRFVALKTIDVDILEQRERRADALEEYKPGKTFGQFVPSSAKLAIRKEKTQLIRDADGSCRLVPRSWLLERDEHAMDEIRAHVRDHEDFSSLIKFSQAFMEDN</sequence>
<dbReference type="GO" id="GO:0006281">
    <property type="term" value="P:DNA repair"/>
    <property type="evidence" value="ECO:0007669"/>
    <property type="project" value="TreeGrafter"/>
</dbReference>
<dbReference type="Pfam" id="PF00145">
    <property type="entry name" value="DNA_methylase"/>
    <property type="match status" value="1"/>
</dbReference>
<evidence type="ECO:0000313" key="10">
    <source>
        <dbReference type="EMBL" id="TKA78605.1"/>
    </source>
</evidence>